<evidence type="ECO:0000313" key="1">
    <source>
        <dbReference type="EMBL" id="KAF7260673.1"/>
    </source>
</evidence>
<reference evidence="1" key="1">
    <citation type="submission" date="2019-07" db="EMBL/GenBank/DDBJ databases">
        <title>Annotation for the trematode Paragonimus miyazaki's.</title>
        <authorList>
            <person name="Choi Y.-J."/>
        </authorList>
    </citation>
    <scope>NUCLEOTIDE SEQUENCE</scope>
    <source>
        <strain evidence="1">Japan</strain>
    </source>
</reference>
<sequence>MITNVLVAHFCRLETPDILLTLRYRGFEVMAITRTTNTMLNNVQSLMCTGSFVVFPPYCRTKRRSEPKYVWLKVNVHGDAKIMISQRALTHCKHVRLCRANSNSDTDVTKVT</sequence>
<dbReference type="AlphaFoldDB" id="A0A8S9Z5I2"/>
<accession>A0A8S9Z5I2</accession>
<name>A0A8S9Z5I2_9TREM</name>
<proteinExistence type="predicted"/>
<protein>
    <submittedName>
        <fullName evidence="1">Uncharacterized protein</fullName>
    </submittedName>
</protein>
<comment type="caution">
    <text evidence="1">The sequence shown here is derived from an EMBL/GenBank/DDBJ whole genome shotgun (WGS) entry which is preliminary data.</text>
</comment>
<gene>
    <name evidence="1" type="ORF">EG68_02618</name>
</gene>
<organism evidence="1 2">
    <name type="scientific">Paragonimus skrjabini miyazakii</name>
    <dbReference type="NCBI Taxonomy" id="59628"/>
    <lineage>
        <taxon>Eukaryota</taxon>
        <taxon>Metazoa</taxon>
        <taxon>Spiralia</taxon>
        <taxon>Lophotrochozoa</taxon>
        <taxon>Platyhelminthes</taxon>
        <taxon>Trematoda</taxon>
        <taxon>Digenea</taxon>
        <taxon>Plagiorchiida</taxon>
        <taxon>Troglotremata</taxon>
        <taxon>Troglotrematidae</taxon>
        <taxon>Paragonimus</taxon>
    </lineage>
</organism>
<dbReference type="Proteomes" id="UP000822476">
    <property type="component" value="Unassembled WGS sequence"/>
</dbReference>
<dbReference type="EMBL" id="JTDE01000650">
    <property type="protein sequence ID" value="KAF7260673.1"/>
    <property type="molecule type" value="Genomic_DNA"/>
</dbReference>
<evidence type="ECO:0000313" key="2">
    <source>
        <dbReference type="Proteomes" id="UP000822476"/>
    </source>
</evidence>
<keyword evidence="2" id="KW-1185">Reference proteome</keyword>